<dbReference type="Proteomes" id="UP000648239">
    <property type="component" value="Unassembled WGS sequence"/>
</dbReference>
<keyword evidence="5" id="KW-0378">Hydrolase</keyword>
<dbReference type="InterPro" id="IPR019734">
    <property type="entry name" value="TPR_rpt"/>
</dbReference>
<evidence type="ECO:0000313" key="6">
    <source>
        <dbReference type="Proteomes" id="UP000648239"/>
    </source>
</evidence>
<feature type="repeat" description="TPR" evidence="2">
    <location>
        <begin position="512"/>
        <end position="545"/>
    </location>
</feature>
<reference evidence="5 6" key="1">
    <citation type="submission" date="2020-08" db="EMBL/GenBank/DDBJ databases">
        <title>Acidobacteriota in marine sediments use diverse sulfur dissimilation pathways.</title>
        <authorList>
            <person name="Wasmund K."/>
        </authorList>
    </citation>
    <scope>NUCLEOTIDE SEQUENCE [LARGE SCALE GENOMIC DNA]</scope>
    <source>
        <strain evidence="5">MAG AM4</strain>
    </source>
</reference>
<evidence type="ECO:0000259" key="4">
    <source>
        <dbReference type="Pfam" id="PF00884"/>
    </source>
</evidence>
<evidence type="ECO:0000256" key="2">
    <source>
        <dbReference type="PROSITE-ProRule" id="PRU00339"/>
    </source>
</evidence>
<dbReference type="Gene3D" id="1.25.40.10">
    <property type="entry name" value="Tetratricopeptide repeat domain"/>
    <property type="match status" value="1"/>
</dbReference>
<dbReference type="SUPFAM" id="SSF53649">
    <property type="entry name" value="Alkaline phosphatase-like"/>
    <property type="match status" value="1"/>
</dbReference>
<dbReference type="CDD" id="cd16148">
    <property type="entry name" value="sulfatase_like"/>
    <property type="match status" value="1"/>
</dbReference>
<dbReference type="InterPro" id="IPR000917">
    <property type="entry name" value="Sulfatase_N"/>
</dbReference>
<dbReference type="Gene3D" id="3.40.720.10">
    <property type="entry name" value="Alkaline Phosphatase, subunit A"/>
    <property type="match status" value="2"/>
</dbReference>
<comment type="similarity">
    <text evidence="1">Belongs to the sulfatase family.</text>
</comment>
<gene>
    <name evidence="5" type="ORF">IFK94_13695</name>
</gene>
<name>A0A8J6Y8G6_9BACT</name>
<accession>A0A8J6Y8G6</accession>
<feature type="region of interest" description="Disordered" evidence="3">
    <location>
        <begin position="636"/>
        <end position="656"/>
    </location>
</feature>
<dbReference type="EMBL" id="JACXWD010000063">
    <property type="protein sequence ID" value="MBD3869170.1"/>
    <property type="molecule type" value="Genomic_DNA"/>
</dbReference>
<dbReference type="InterPro" id="IPR011990">
    <property type="entry name" value="TPR-like_helical_dom_sf"/>
</dbReference>
<organism evidence="5 6">
    <name type="scientific">Candidatus Polarisedimenticola svalbardensis</name>
    <dbReference type="NCBI Taxonomy" id="2886004"/>
    <lineage>
        <taxon>Bacteria</taxon>
        <taxon>Pseudomonadati</taxon>
        <taxon>Acidobacteriota</taxon>
        <taxon>Candidatus Polarisedimenticolia</taxon>
        <taxon>Candidatus Polarisedimenticolales</taxon>
        <taxon>Candidatus Polarisedimenticolaceae</taxon>
        <taxon>Candidatus Polarisedimenticola</taxon>
    </lineage>
</organism>
<evidence type="ECO:0000313" key="5">
    <source>
        <dbReference type="EMBL" id="MBD3869170.1"/>
    </source>
</evidence>
<dbReference type="Pfam" id="PF13432">
    <property type="entry name" value="TPR_16"/>
    <property type="match status" value="1"/>
</dbReference>
<dbReference type="PANTHER" id="PTHR42693:SF33">
    <property type="entry name" value="ARYLSULFATASE"/>
    <property type="match status" value="1"/>
</dbReference>
<dbReference type="PANTHER" id="PTHR42693">
    <property type="entry name" value="ARYLSULFATASE FAMILY MEMBER"/>
    <property type="match status" value="1"/>
</dbReference>
<feature type="domain" description="Sulfatase N-terminal" evidence="4">
    <location>
        <begin position="30"/>
        <end position="301"/>
    </location>
</feature>
<dbReference type="PROSITE" id="PS50005">
    <property type="entry name" value="TPR"/>
    <property type="match status" value="1"/>
</dbReference>
<evidence type="ECO:0000256" key="1">
    <source>
        <dbReference type="ARBA" id="ARBA00008779"/>
    </source>
</evidence>
<dbReference type="GO" id="GO:0004065">
    <property type="term" value="F:arylsulfatase activity"/>
    <property type="evidence" value="ECO:0007669"/>
    <property type="project" value="TreeGrafter"/>
</dbReference>
<evidence type="ECO:0000256" key="3">
    <source>
        <dbReference type="SAM" id="MobiDB-lite"/>
    </source>
</evidence>
<dbReference type="SUPFAM" id="SSF48452">
    <property type="entry name" value="TPR-like"/>
    <property type="match status" value="1"/>
</dbReference>
<dbReference type="InterPro" id="IPR017850">
    <property type="entry name" value="Alkaline_phosphatase_core_sf"/>
</dbReference>
<dbReference type="InterPro" id="IPR050738">
    <property type="entry name" value="Sulfatase"/>
</dbReference>
<proteinExistence type="inferred from homology"/>
<dbReference type="PROSITE" id="PS51257">
    <property type="entry name" value="PROKAR_LIPOPROTEIN"/>
    <property type="match status" value="1"/>
</dbReference>
<sequence length="656" mass="72310">MRRLWLPLLCGLLLLVSAGCDRGRETVPGVLLITLDTTRADHLGCYGYEPIETPNLDRLASLGVLFEQAQTTVPVTLPAHSTMFTGQYPAVHGVRYNGMFKLGDGSVTVAERLGDAGWSTVGMPASYPLTTSTGVGQGFQVYRDLFEEVPEEEIGRDGERNAGAITDQAIEWLSGRSGNEPFFLWLHYWDAHTPYQPPYPFSSTYRDRPYDGEIAYMDQEIGRLMAYLEDQGLDREILILVAGDHGEGLFDHGEKMHANLVYQSTMQVPLIARAPDSSKGFRVSEPVSLVDIAPTILDYAGLDPGPQIQGVSLREALKGVEPEPRTIYFEALSGSLSFGWSPLEGLRRGRWKYIRSSGDELYDLEEDPREVTDLHSTNAIRTGEFGEELQAMLEAWADSPDVAEATEVPLDPEELEMLASLGYVGGTLSRDSRGGVNPRDMIHLDSTIHSARAAQQAGQYAESLPLWELVLKEDPENRHALNLAVIAATHLSRFDQAQELGERLTARWPDFVPGHVAYGEAFAAADQFRKAADCFRNGLALHPDEDALAYRYSVALVASGQLELAERVSRTALDGGSGSYYRILLAVSLAAQGRPQEGEAELRQAIADGYERKSVLREEPLLEPLRRLSRFEDIISVLPDPPEDDKPDAAGGQEAY</sequence>
<dbReference type="AlphaFoldDB" id="A0A8J6Y8G6"/>
<dbReference type="Pfam" id="PF00884">
    <property type="entry name" value="Sulfatase"/>
    <property type="match status" value="1"/>
</dbReference>
<comment type="caution">
    <text evidence="5">The sequence shown here is derived from an EMBL/GenBank/DDBJ whole genome shotgun (WGS) entry which is preliminary data.</text>
</comment>
<keyword evidence="2" id="KW-0802">TPR repeat</keyword>
<protein>
    <submittedName>
        <fullName evidence="5">Sulfatase-like hydrolase/transferase</fullName>
    </submittedName>
</protein>